<feature type="transmembrane region" description="Helical" evidence="1">
    <location>
        <begin position="57"/>
        <end position="79"/>
    </location>
</feature>
<proteinExistence type="predicted"/>
<keyword evidence="1" id="KW-0812">Transmembrane</keyword>
<name>A0A8J6UQP0_9BACT</name>
<dbReference type="EMBL" id="JACWUN010000002">
    <property type="protein sequence ID" value="MBD1399391.1"/>
    <property type="molecule type" value="Genomic_DNA"/>
</dbReference>
<feature type="transmembrane region" description="Helical" evidence="1">
    <location>
        <begin position="99"/>
        <end position="120"/>
    </location>
</feature>
<reference evidence="2" key="1">
    <citation type="submission" date="2020-09" db="EMBL/GenBank/DDBJ databases">
        <title>Pelobacter alkaliphilus sp. nov., a novel anaerobic arsenate-reducing bacterium from terrestrial mud volcano.</title>
        <authorList>
            <person name="Khomyakova M.A."/>
            <person name="Merkel A.Y."/>
            <person name="Slobodkin A.I."/>
        </authorList>
    </citation>
    <scope>NUCLEOTIDE SEQUENCE</scope>
    <source>
        <strain evidence="2">M08fum</strain>
    </source>
</reference>
<dbReference type="AlphaFoldDB" id="A0A8J6UQP0"/>
<keyword evidence="3" id="KW-1185">Reference proteome</keyword>
<sequence length="224" mass="24453">MNFLTNTVGRKILMAVTGLLLIAFVTVHLIGNLSVFAGPDSINAYAKALQDLGPLVWIFRLGMVALFAIHITFGIQLYFENKAATPDPYAIEKTLVTSFSAKTMIFTGLIILAFLLYHLLHFTIQVTNPSISAANLPLDAASRLDVYTMMVLSFQKVFISLIYIIAMIALLLHLAHGISSWVQTFGLSTGPSQDKVISIGKVLAIVYGLAYIAIPLLILARIVK</sequence>
<comment type="caution">
    <text evidence="2">The sequence shown here is derived from an EMBL/GenBank/DDBJ whole genome shotgun (WGS) entry which is preliminary data.</text>
</comment>
<dbReference type="Proteomes" id="UP000632828">
    <property type="component" value="Unassembled WGS sequence"/>
</dbReference>
<dbReference type="CDD" id="cd03498">
    <property type="entry name" value="SQR_TypeB_2_TM"/>
    <property type="match status" value="1"/>
</dbReference>
<keyword evidence="1" id="KW-1133">Transmembrane helix</keyword>
<dbReference type="GO" id="GO:0016020">
    <property type="term" value="C:membrane"/>
    <property type="evidence" value="ECO:0007669"/>
    <property type="project" value="InterPro"/>
</dbReference>
<dbReference type="InterPro" id="IPR034804">
    <property type="entry name" value="SQR/QFR_C/D"/>
</dbReference>
<evidence type="ECO:0000313" key="2">
    <source>
        <dbReference type="EMBL" id="MBD1399391.1"/>
    </source>
</evidence>
<dbReference type="InterPro" id="IPR011138">
    <property type="entry name" value="Cytochrome_b-558"/>
</dbReference>
<dbReference type="NCBIfam" id="TIGR02046">
    <property type="entry name" value="sdhC_b558_fam"/>
    <property type="match status" value="1"/>
</dbReference>
<dbReference type="RefSeq" id="WP_191153669.1">
    <property type="nucleotide sequence ID" value="NZ_JACWUN010000002.1"/>
</dbReference>
<feature type="transmembrane region" description="Helical" evidence="1">
    <location>
        <begin position="12"/>
        <end position="36"/>
    </location>
</feature>
<feature type="transmembrane region" description="Helical" evidence="1">
    <location>
        <begin position="157"/>
        <end position="182"/>
    </location>
</feature>
<dbReference type="Gene3D" id="1.20.1300.10">
    <property type="entry name" value="Fumarate reductase/succinate dehydrogenase, transmembrane subunit"/>
    <property type="match status" value="1"/>
</dbReference>
<evidence type="ECO:0000256" key="1">
    <source>
        <dbReference type="SAM" id="Phobius"/>
    </source>
</evidence>
<feature type="transmembrane region" description="Helical" evidence="1">
    <location>
        <begin position="202"/>
        <end position="223"/>
    </location>
</feature>
<keyword evidence="1" id="KW-0472">Membrane</keyword>
<dbReference type="SUPFAM" id="SSF81343">
    <property type="entry name" value="Fumarate reductase respiratory complex transmembrane subunits"/>
    <property type="match status" value="1"/>
</dbReference>
<accession>A0A8J6UQP0</accession>
<protein>
    <submittedName>
        <fullName evidence="2">Succinate dehydrogenase cytochrome b subunit</fullName>
    </submittedName>
</protein>
<organism evidence="2 3">
    <name type="scientific">Pelovirga terrestris</name>
    <dbReference type="NCBI Taxonomy" id="2771352"/>
    <lineage>
        <taxon>Bacteria</taxon>
        <taxon>Pseudomonadati</taxon>
        <taxon>Thermodesulfobacteriota</taxon>
        <taxon>Desulfuromonadia</taxon>
        <taxon>Geobacterales</taxon>
        <taxon>Geobacteraceae</taxon>
        <taxon>Pelovirga</taxon>
    </lineage>
</organism>
<evidence type="ECO:0000313" key="3">
    <source>
        <dbReference type="Proteomes" id="UP000632828"/>
    </source>
</evidence>
<gene>
    <name evidence="2" type="ORF">ICT70_01765</name>
</gene>